<dbReference type="Proteomes" id="UP000292544">
    <property type="component" value="Unassembled WGS sequence"/>
</dbReference>
<accession>A0ABY1WLB0</accession>
<dbReference type="InterPro" id="IPR050156">
    <property type="entry name" value="TC-AMP_synthase_SUA5"/>
</dbReference>
<dbReference type="PANTHER" id="PTHR17490">
    <property type="entry name" value="SUA5"/>
    <property type="match status" value="1"/>
</dbReference>
<comment type="caution">
    <text evidence="11">The sequence shown here is derived from an EMBL/GenBank/DDBJ whole genome shotgun (WGS) entry which is preliminary data.</text>
</comment>
<keyword evidence="7 9" id="KW-0067">ATP-binding</keyword>
<organism evidence="11 12">
    <name type="scientific">Corallincola spongiicola</name>
    <dbReference type="NCBI Taxonomy" id="2520508"/>
    <lineage>
        <taxon>Bacteria</taxon>
        <taxon>Pseudomonadati</taxon>
        <taxon>Pseudomonadota</taxon>
        <taxon>Gammaproteobacteria</taxon>
        <taxon>Alteromonadales</taxon>
        <taxon>Psychromonadaceae</taxon>
        <taxon>Corallincola</taxon>
    </lineage>
</organism>
<evidence type="ECO:0000256" key="3">
    <source>
        <dbReference type="ARBA" id="ARBA00022679"/>
    </source>
</evidence>
<keyword evidence="2 9" id="KW-0963">Cytoplasm</keyword>
<dbReference type="EC" id="2.7.7.87" evidence="9"/>
<evidence type="ECO:0000256" key="8">
    <source>
        <dbReference type="ARBA" id="ARBA00048366"/>
    </source>
</evidence>
<keyword evidence="6 9" id="KW-0547">Nucleotide-binding</keyword>
<dbReference type="InterPro" id="IPR017945">
    <property type="entry name" value="DHBP_synth_RibB-like_a/b_dom"/>
</dbReference>
<evidence type="ECO:0000256" key="7">
    <source>
        <dbReference type="ARBA" id="ARBA00022840"/>
    </source>
</evidence>
<comment type="catalytic activity">
    <reaction evidence="8 9">
        <text>L-threonine + hydrogencarbonate + ATP = L-threonylcarbamoyladenylate + diphosphate + H2O</text>
        <dbReference type="Rhea" id="RHEA:36407"/>
        <dbReference type="ChEBI" id="CHEBI:15377"/>
        <dbReference type="ChEBI" id="CHEBI:17544"/>
        <dbReference type="ChEBI" id="CHEBI:30616"/>
        <dbReference type="ChEBI" id="CHEBI:33019"/>
        <dbReference type="ChEBI" id="CHEBI:57926"/>
        <dbReference type="ChEBI" id="CHEBI:73682"/>
        <dbReference type="EC" id="2.7.7.87"/>
    </reaction>
</comment>
<dbReference type="InterPro" id="IPR006070">
    <property type="entry name" value="Sua5-like_dom"/>
</dbReference>
<protein>
    <recommendedName>
        <fullName evidence="9">Threonylcarbamoyl-AMP synthase</fullName>
        <shortName evidence="9">TC-AMP synthase</shortName>
        <ecNumber evidence="9">2.7.7.87</ecNumber>
    </recommendedName>
    <alternativeName>
        <fullName evidence="9">L-threonylcarbamoyladenylate synthase</fullName>
    </alternativeName>
    <alternativeName>
        <fullName evidence="9">t(6)A37 threonylcarbamoyladenosine biosynthesis protein TsaC</fullName>
    </alternativeName>
    <alternativeName>
        <fullName evidence="9">tRNA threonylcarbamoyladenosine biosynthesis protein TsaC</fullName>
    </alternativeName>
</protein>
<dbReference type="RefSeq" id="WP_130567863.1">
    <property type="nucleotide sequence ID" value="NZ_SHLY01000008.1"/>
</dbReference>
<dbReference type="EMBL" id="SHLY01000008">
    <property type="protein sequence ID" value="TAA41114.1"/>
    <property type="molecule type" value="Genomic_DNA"/>
</dbReference>
<keyword evidence="3 9" id="KW-0808">Transferase</keyword>
<evidence type="ECO:0000256" key="5">
    <source>
        <dbReference type="ARBA" id="ARBA00022695"/>
    </source>
</evidence>
<reference evidence="12" key="1">
    <citation type="submission" date="2019-02" db="EMBL/GenBank/DDBJ databases">
        <title>Draft genome sequence of Muricauda sp. 176CP4-71.</title>
        <authorList>
            <person name="Park J.-S."/>
        </authorList>
    </citation>
    <scope>NUCLEOTIDE SEQUENCE [LARGE SCALE GENOMIC DNA]</scope>
    <source>
        <strain evidence="12">176GS2-150</strain>
    </source>
</reference>
<evidence type="ECO:0000313" key="11">
    <source>
        <dbReference type="EMBL" id="TAA41114.1"/>
    </source>
</evidence>
<dbReference type="Gene3D" id="3.90.870.10">
    <property type="entry name" value="DHBP synthase"/>
    <property type="match status" value="1"/>
</dbReference>
<evidence type="ECO:0000259" key="10">
    <source>
        <dbReference type="PROSITE" id="PS51163"/>
    </source>
</evidence>
<feature type="domain" description="YrdC-like" evidence="10">
    <location>
        <begin position="1"/>
        <end position="183"/>
    </location>
</feature>
<evidence type="ECO:0000256" key="2">
    <source>
        <dbReference type="ARBA" id="ARBA00022490"/>
    </source>
</evidence>
<dbReference type="InterPro" id="IPR023535">
    <property type="entry name" value="TC-AMP_synthase"/>
</dbReference>
<dbReference type="PROSITE" id="PS51163">
    <property type="entry name" value="YRDC"/>
    <property type="match status" value="1"/>
</dbReference>
<gene>
    <name evidence="9" type="primary">tsaC</name>
    <name evidence="11" type="ORF">EXY25_17590</name>
</gene>
<evidence type="ECO:0000313" key="12">
    <source>
        <dbReference type="Proteomes" id="UP000292544"/>
    </source>
</evidence>
<keyword evidence="5 9" id="KW-0548">Nucleotidyltransferase</keyword>
<keyword evidence="12" id="KW-1185">Reference proteome</keyword>
<evidence type="ECO:0000256" key="1">
    <source>
        <dbReference type="ARBA" id="ARBA00004496"/>
    </source>
</evidence>
<evidence type="ECO:0000256" key="9">
    <source>
        <dbReference type="HAMAP-Rule" id="MF_01852"/>
    </source>
</evidence>
<dbReference type="HAMAP" id="MF_01852">
    <property type="entry name" value="TsaC"/>
    <property type="match status" value="1"/>
</dbReference>
<name>A0ABY1WLB0_9GAMM</name>
<sequence length="183" mass="19085">MFVDAVEALKQGELIAYPTEAVFGLGCDPNNEQALTKLLALKQRPAEKGLILIAADYSQLLPYIDDTALTPERRAEVFACWPGPVTWTLPKSSSCPALVSGLFDSVAVRVSAHPVVTALCVEFGGAIVSTSANLAGQEPARTASALAPEVLLDVAVVIDKAVGGNAAPSEIRNGLTGQILRSS</sequence>
<evidence type="ECO:0000256" key="4">
    <source>
        <dbReference type="ARBA" id="ARBA00022694"/>
    </source>
</evidence>
<dbReference type="SUPFAM" id="SSF55821">
    <property type="entry name" value="YrdC/RibB"/>
    <property type="match status" value="1"/>
</dbReference>
<evidence type="ECO:0000256" key="6">
    <source>
        <dbReference type="ARBA" id="ARBA00022741"/>
    </source>
</evidence>
<comment type="similarity">
    <text evidence="9">Belongs to the SUA5 family. TsaC subfamily.</text>
</comment>
<comment type="subcellular location">
    <subcellularLocation>
        <location evidence="1 9">Cytoplasm</location>
    </subcellularLocation>
</comment>
<dbReference type="PANTHER" id="PTHR17490:SF18">
    <property type="entry name" value="THREONYLCARBAMOYL-AMP SYNTHASE"/>
    <property type="match status" value="1"/>
</dbReference>
<comment type="function">
    <text evidence="9">Required for the formation of a threonylcarbamoyl group on adenosine at position 37 (t(6)A37) in tRNAs that read codons beginning with adenine. Catalyzes the conversion of L-threonine, HCO(3)(-)/CO(2) and ATP to give threonylcarbamoyl-AMP (TC-AMP) as the acyladenylate intermediate, with the release of diphosphate.</text>
</comment>
<dbReference type="Pfam" id="PF01300">
    <property type="entry name" value="Sua5_yciO_yrdC"/>
    <property type="match status" value="1"/>
</dbReference>
<proteinExistence type="inferred from homology"/>
<keyword evidence="4 9" id="KW-0819">tRNA processing</keyword>